<dbReference type="PANTHER" id="PTHR31350">
    <property type="entry name" value="SI:DKEY-261L7.2"/>
    <property type="match status" value="1"/>
</dbReference>
<dbReference type="InterPro" id="IPR011722">
    <property type="entry name" value="Hemimethylated_DNA-bd_dom"/>
</dbReference>
<dbReference type="InterPro" id="IPR032698">
    <property type="entry name" value="SirB1_N"/>
</dbReference>
<dbReference type="PROSITE" id="PS50181">
    <property type="entry name" value="FBOX"/>
    <property type="match status" value="1"/>
</dbReference>
<reference evidence="2" key="1">
    <citation type="journal article" date="2020" name="Stud. Mycol.">
        <title>101 Dothideomycetes genomes: a test case for predicting lifestyles and emergence of pathogens.</title>
        <authorList>
            <person name="Haridas S."/>
            <person name="Albert R."/>
            <person name="Binder M."/>
            <person name="Bloem J."/>
            <person name="Labutti K."/>
            <person name="Salamov A."/>
            <person name="Andreopoulos B."/>
            <person name="Baker S."/>
            <person name="Barry K."/>
            <person name="Bills G."/>
            <person name="Bluhm B."/>
            <person name="Cannon C."/>
            <person name="Castanera R."/>
            <person name="Culley D."/>
            <person name="Daum C."/>
            <person name="Ezra D."/>
            <person name="Gonzalez J."/>
            <person name="Henrissat B."/>
            <person name="Kuo A."/>
            <person name="Liang C."/>
            <person name="Lipzen A."/>
            <person name="Lutzoni F."/>
            <person name="Magnuson J."/>
            <person name="Mondo S."/>
            <person name="Nolan M."/>
            <person name="Ohm R."/>
            <person name="Pangilinan J."/>
            <person name="Park H.-J."/>
            <person name="Ramirez L."/>
            <person name="Alfaro M."/>
            <person name="Sun H."/>
            <person name="Tritt A."/>
            <person name="Yoshinaga Y."/>
            <person name="Zwiers L.-H."/>
            <person name="Turgeon B."/>
            <person name="Goodwin S."/>
            <person name="Spatafora J."/>
            <person name="Crous P."/>
            <person name="Grigoriev I."/>
        </authorList>
    </citation>
    <scope>NUCLEOTIDE SEQUENCE</scope>
    <source>
        <strain evidence="2">CBS 119925</strain>
    </source>
</reference>
<dbReference type="PROSITE" id="PS51257">
    <property type="entry name" value="PROKAR_LIPOPROTEIN"/>
    <property type="match status" value="1"/>
</dbReference>
<dbReference type="Gene3D" id="1.20.1280.50">
    <property type="match status" value="1"/>
</dbReference>
<evidence type="ECO:0000259" key="1">
    <source>
        <dbReference type="PROSITE" id="PS50181"/>
    </source>
</evidence>
<dbReference type="AlphaFoldDB" id="A0A6A6VS51"/>
<dbReference type="InterPro" id="IPR036623">
    <property type="entry name" value="Hemimethylated_DNA-bd_sf"/>
</dbReference>
<accession>A0A6A6VS51</accession>
<feature type="domain" description="F-box" evidence="1">
    <location>
        <begin position="4"/>
        <end position="51"/>
    </location>
</feature>
<dbReference type="NCBIfam" id="TIGR02097">
    <property type="entry name" value="yccV"/>
    <property type="match status" value="1"/>
</dbReference>
<keyword evidence="3" id="KW-1185">Reference proteome</keyword>
<organism evidence="2 3">
    <name type="scientific">Sporormia fimetaria CBS 119925</name>
    <dbReference type="NCBI Taxonomy" id="1340428"/>
    <lineage>
        <taxon>Eukaryota</taxon>
        <taxon>Fungi</taxon>
        <taxon>Dikarya</taxon>
        <taxon>Ascomycota</taxon>
        <taxon>Pezizomycotina</taxon>
        <taxon>Dothideomycetes</taxon>
        <taxon>Pleosporomycetidae</taxon>
        <taxon>Pleosporales</taxon>
        <taxon>Sporormiaceae</taxon>
        <taxon>Sporormia</taxon>
    </lineage>
</organism>
<gene>
    <name evidence="2" type="ORF">M011DRAFT_415192</name>
</gene>
<dbReference type="Pfam" id="PF13369">
    <property type="entry name" value="Transglut_core2"/>
    <property type="match status" value="1"/>
</dbReference>
<dbReference type="Pfam" id="PF12937">
    <property type="entry name" value="F-box-like"/>
    <property type="match status" value="1"/>
</dbReference>
<sequence>MEVRPALAVLPAEILEAIFLQLDYYSVVQASQACKHIRNITAHAPVIWRHLCLTNFNYWDPHRHIQDKIAAPLSNTDWRELFIERYQIDKDTRHCLDRVINTPHGRLQLISDVANYGYDAKGLLLREWNCPDDAGDVLARRFYAHVMLQRIQREEALRIWMHVGSGNDVPLEKVLFAFDLFTRVGDDVDLDVFTSKLDNLAKLMVAYHPNFHDLSTRQKASALAMFLHERGFNGAPDDAYRNLRNSFIGLALESEDHHALPLIHVAIYCAVASRLGLDARPCGYIYHVYCIVYAPENHTLDGAYKPNSDGLDSMYLNPFGSGDEVERSELERTLRDAGIPSEDHGVYLSAAPVCEMALRTSRNILNAVRTFRHHADGRHHDAWASVVPDVDAAVYAAVWAFVMVSGRSQARLASMEMWQRYLPRLLESFQTYFPWDITLLEKYLLPYLGSHPGAVRLAHFMQDLMTTDAQPKTPHRRGPESSRVSFKVGQLFKHARYGYEGVVTGWDPACDAGEEWISHMQVDELPNGRNQSFYHILACDKSVRYVAEENIRPVPPETQPSKAICMLAGRHFKRWDPEARMFVSNVRHEYPDD</sequence>
<dbReference type="InterPro" id="IPR001810">
    <property type="entry name" value="F-box_dom"/>
</dbReference>
<dbReference type="SUPFAM" id="SSF81383">
    <property type="entry name" value="F-box domain"/>
    <property type="match status" value="1"/>
</dbReference>
<dbReference type="Pfam" id="PF08755">
    <property type="entry name" value="YccV-like"/>
    <property type="match status" value="1"/>
</dbReference>
<dbReference type="PANTHER" id="PTHR31350:SF27">
    <property type="entry name" value="HEMIMETHYLATED DNA-BINDING DOMAIN-CONTAINING PROTEIN"/>
    <property type="match status" value="1"/>
</dbReference>
<protein>
    <submittedName>
        <fullName evidence="2">YccV-like-domain-containing protein</fullName>
    </submittedName>
</protein>
<proteinExistence type="predicted"/>
<dbReference type="InterPro" id="IPR036047">
    <property type="entry name" value="F-box-like_dom_sf"/>
</dbReference>
<evidence type="ECO:0000313" key="2">
    <source>
        <dbReference type="EMBL" id="KAF2752067.1"/>
    </source>
</evidence>
<dbReference type="Proteomes" id="UP000799440">
    <property type="component" value="Unassembled WGS sequence"/>
</dbReference>
<dbReference type="GO" id="GO:0003677">
    <property type="term" value="F:DNA binding"/>
    <property type="evidence" value="ECO:0007669"/>
    <property type="project" value="InterPro"/>
</dbReference>
<dbReference type="EMBL" id="MU006561">
    <property type="protein sequence ID" value="KAF2752067.1"/>
    <property type="molecule type" value="Genomic_DNA"/>
</dbReference>
<dbReference type="SUPFAM" id="SSF141255">
    <property type="entry name" value="YccV-like"/>
    <property type="match status" value="1"/>
</dbReference>
<evidence type="ECO:0000313" key="3">
    <source>
        <dbReference type="Proteomes" id="UP000799440"/>
    </source>
</evidence>
<dbReference type="OrthoDB" id="28868at2759"/>
<dbReference type="Gene3D" id="2.30.30.390">
    <property type="entry name" value="Hemimethylated DNA-binding domain"/>
    <property type="match status" value="1"/>
</dbReference>
<name>A0A6A6VS51_9PLEO</name>
<dbReference type="SMART" id="SM00992">
    <property type="entry name" value="YccV-like"/>
    <property type="match status" value="1"/>
</dbReference>